<reference evidence="2 3" key="1">
    <citation type="submission" date="2019-04" db="EMBL/GenBank/DDBJ databases">
        <title>Draft genome sequence of Gemmobacter aestuarii sp. nov.</title>
        <authorList>
            <person name="Hameed A."/>
            <person name="Lin S.-Y."/>
            <person name="Shahina M."/>
            <person name="Lai W.-A."/>
            <person name="Young C.-C."/>
        </authorList>
    </citation>
    <scope>NUCLEOTIDE SEQUENCE [LARGE SCALE GENOMIC DNA]</scope>
    <source>
        <strain evidence="2 3">CC-PW-75</strain>
    </source>
</reference>
<dbReference type="EMBL" id="SSND01000002">
    <property type="protein sequence ID" value="THD83737.1"/>
    <property type="molecule type" value="Genomic_DNA"/>
</dbReference>
<dbReference type="InterPro" id="IPR018687">
    <property type="entry name" value="DUF2177_membr"/>
</dbReference>
<dbReference type="OrthoDB" id="166547at2"/>
<comment type="caution">
    <text evidence="2">The sequence shown here is derived from an EMBL/GenBank/DDBJ whole genome shotgun (WGS) entry which is preliminary data.</text>
</comment>
<protein>
    <submittedName>
        <fullName evidence="2">DUF2177 family protein</fullName>
    </submittedName>
</protein>
<dbReference type="AlphaFoldDB" id="A0A4S3MN71"/>
<dbReference type="RefSeq" id="WP_136394630.1">
    <property type="nucleotide sequence ID" value="NZ_SSND01000002.1"/>
</dbReference>
<dbReference type="Proteomes" id="UP000309450">
    <property type="component" value="Unassembled WGS sequence"/>
</dbReference>
<organism evidence="2 3">
    <name type="scientific">Aliigemmobacter aestuarii</name>
    <dbReference type="NCBI Taxonomy" id="1445661"/>
    <lineage>
        <taxon>Bacteria</taxon>
        <taxon>Pseudomonadati</taxon>
        <taxon>Pseudomonadota</taxon>
        <taxon>Alphaproteobacteria</taxon>
        <taxon>Rhodobacterales</taxon>
        <taxon>Paracoccaceae</taxon>
        <taxon>Aliigemmobacter</taxon>
    </lineage>
</organism>
<feature type="transmembrane region" description="Helical" evidence="1">
    <location>
        <begin position="111"/>
        <end position="132"/>
    </location>
</feature>
<name>A0A4S3MN71_9RHOB</name>
<keyword evidence="1" id="KW-0472">Membrane</keyword>
<feature type="transmembrane region" description="Helical" evidence="1">
    <location>
        <begin position="43"/>
        <end position="63"/>
    </location>
</feature>
<evidence type="ECO:0000313" key="2">
    <source>
        <dbReference type="EMBL" id="THD83737.1"/>
    </source>
</evidence>
<evidence type="ECO:0000313" key="3">
    <source>
        <dbReference type="Proteomes" id="UP000309450"/>
    </source>
</evidence>
<sequence>MQAVIAFVVTSLVFLAADAVMLRNVLQPLFASHLGDQLYPDGFRLPAAVGFYLVYMLGVMWFVSLPALREASTTSALVNGAVLGLVAYGTYELTSWAVMRDWHPSMVAIDMVWGTTVTAISAWAGVTAARAVG</sequence>
<accession>A0A4S3MN71</accession>
<proteinExistence type="predicted"/>
<keyword evidence="1" id="KW-1133">Transmembrane helix</keyword>
<dbReference type="Pfam" id="PF09945">
    <property type="entry name" value="DUF2177"/>
    <property type="match status" value="1"/>
</dbReference>
<keyword evidence="1" id="KW-0812">Transmembrane</keyword>
<keyword evidence="3" id="KW-1185">Reference proteome</keyword>
<feature type="transmembrane region" description="Helical" evidence="1">
    <location>
        <begin position="75"/>
        <end position="91"/>
    </location>
</feature>
<evidence type="ECO:0000256" key="1">
    <source>
        <dbReference type="SAM" id="Phobius"/>
    </source>
</evidence>
<gene>
    <name evidence="2" type="ORF">E7811_10775</name>
</gene>